<feature type="region of interest" description="Disordered" evidence="1">
    <location>
        <begin position="347"/>
        <end position="378"/>
    </location>
</feature>
<keyword evidence="3" id="KW-1185">Reference proteome</keyword>
<feature type="compositionally biased region" description="Basic and acidic residues" evidence="1">
    <location>
        <begin position="367"/>
        <end position="378"/>
    </location>
</feature>
<feature type="region of interest" description="Disordered" evidence="1">
    <location>
        <begin position="392"/>
        <end position="412"/>
    </location>
</feature>
<feature type="region of interest" description="Disordered" evidence="1">
    <location>
        <begin position="466"/>
        <end position="556"/>
    </location>
</feature>
<dbReference type="Proteomes" id="UP000703661">
    <property type="component" value="Unassembled WGS sequence"/>
</dbReference>
<feature type="region of interest" description="Disordered" evidence="1">
    <location>
        <begin position="695"/>
        <end position="719"/>
    </location>
</feature>
<reference evidence="2" key="1">
    <citation type="journal article" date="2020" name="Fungal Divers.">
        <title>Resolving the Mortierellaceae phylogeny through synthesis of multi-gene phylogenetics and phylogenomics.</title>
        <authorList>
            <person name="Vandepol N."/>
            <person name="Liber J."/>
            <person name="Desiro A."/>
            <person name="Na H."/>
            <person name="Kennedy M."/>
            <person name="Barry K."/>
            <person name="Grigoriev I.V."/>
            <person name="Miller A.N."/>
            <person name="O'Donnell K."/>
            <person name="Stajich J.E."/>
            <person name="Bonito G."/>
        </authorList>
    </citation>
    <scope>NUCLEOTIDE SEQUENCE</scope>
    <source>
        <strain evidence="2">NRRL 2769</strain>
    </source>
</reference>
<feature type="compositionally biased region" description="Low complexity" evidence="1">
    <location>
        <begin position="543"/>
        <end position="552"/>
    </location>
</feature>
<feature type="compositionally biased region" description="Polar residues" evidence="1">
    <location>
        <begin position="503"/>
        <end position="521"/>
    </location>
</feature>
<name>A0A9P6N0E3_9FUNG</name>
<evidence type="ECO:0000256" key="1">
    <source>
        <dbReference type="SAM" id="MobiDB-lite"/>
    </source>
</evidence>
<evidence type="ECO:0000313" key="3">
    <source>
        <dbReference type="Proteomes" id="UP000703661"/>
    </source>
</evidence>
<feature type="compositionally biased region" description="Polar residues" evidence="1">
    <location>
        <begin position="105"/>
        <end position="116"/>
    </location>
</feature>
<gene>
    <name evidence="2" type="ORF">BGZ80_005999</name>
</gene>
<sequence length="719" mass="81464">MELEFSVPPLEFRNVRLRFFLGPNNLNILKCAEEVMEKYQVIVHQVDYRFDIYGHPKDIADVFKEGLFETSKLDVFRPQQEEIEPQSLESDSESTPAPRPRDPQGNGSDTLQSGNSSEEKNFASFGVPFNNFATNNPFKPHSKDENQVLPVLPFFPGSTFDTSRRNEKRIQEEPEKLKLDFHLAKEHQRSSASSNHDTKSTTPWSIVIVLSMNERIAHYLLHRSGGFMSYLAEQQDLEACSRQGLMLEDLRELADSAGLVVGVSKSRMACSDEIPIWLQVWDMNALRDVIAGITTALATEPLYRKEANWIDKDERVRRTTWDLKLRQNSNSRKYSWLSSKVEDRVEGNVASVDDDHRESAGTDYDSDNDRVKASDKDKSRYRWQDANWGFSSTGNDRKNHRSSRKSNWDQPLELNGISFGHEGYYNEWGSYPNEGDYCFSSPKKKIPQNASTDFTSTTSQSIASFFSDDEESPNINTPSQARQHSRTSTSSSQHSTDRGYGYHTSSHNYNNQTFDENNQYNTRTGTARATRAHSERMTEHSLRSSSSSTSTRPQIPKGWWNSVDELEVSRVQEWGSPATVAQASSSQYYRVKRNTQTIFINSSDPNRDTVATLKQRIIKALSSTKNAAGEASPTSPGQIQLHVPNKKDPSQYLELIDSKTLTASGLVDQQVIAMTFKTPSGAWEDVFIAQPEALTDLDDLEDEPEEVEVTRSSKGKERA</sequence>
<feature type="region of interest" description="Disordered" evidence="1">
    <location>
        <begin position="75"/>
        <end position="120"/>
    </location>
</feature>
<accession>A0A9P6N0E3</accession>
<evidence type="ECO:0000313" key="2">
    <source>
        <dbReference type="EMBL" id="KAG0019315.1"/>
    </source>
</evidence>
<feature type="compositionally biased region" description="Low complexity" evidence="1">
    <location>
        <begin position="479"/>
        <end position="494"/>
    </location>
</feature>
<feature type="compositionally biased region" description="Basic and acidic residues" evidence="1">
    <location>
        <begin position="708"/>
        <end position="719"/>
    </location>
</feature>
<proteinExistence type="predicted"/>
<dbReference type="AlphaFoldDB" id="A0A9P6N0E3"/>
<comment type="caution">
    <text evidence="2">The sequence shown here is derived from an EMBL/GenBank/DDBJ whole genome shotgun (WGS) entry which is preliminary data.</text>
</comment>
<feature type="compositionally biased region" description="Acidic residues" evidence="1">
    <location>
        <begin position="695"/>
        <end position="707"/>
    </location>
</feature>
<protein>
    <submittedName>
        <fullName evidence="2">Uncharacterized protein</fullName>
    </submittedName>
</protein>
<dbReference type="EMBL" id="JAAAID010000296">
    <property type="protein sequence ID" value="KAG0019315.1"/>
    <property type="molecule type" value="Genomic_DNA"/>
</dbReference>
<feature type="compositionally biased region" description="Basic and acidic residues" evidence="1">
    <location>
        <begin position="532"/>
        <end position="542"/>
    </location>
</feature>
<organism evidence="2 3">
    <name type="scientific">Entomortierella chlamydospora</name>
    <dbReference type="NCBI Taxonomy" id="101097"/>
    <lineage>
        <taxon>Eukaryota</taxon>
        <taxon>Fungi</taxon>
        <taxon>Fungi incertae sedis</taxon>
        <taxon>Mucoromycota</taxon>
        <taxon>Mortierellomycotina</taxon>
        <taxon>Mortierellomycetes</taxon>
        <taxon>Mortierellales</taxon>
        <taxon>Mortierellaceae</taxon>
        <taxon>Entomortierella</taxon>
    </lineage>
</organism>